<organism evidence="3 4">
    <name type="scientific">Seminavis robusta</name>
    <dbReference type="NCBI Taxonomy" id="568900"/>
    <lineage>
        <taxon>Eukaryota</taxon>
        <taxon>Sar</taxon>
        <taxon>Stramenopiles</taxon>
        <taxon>Ochrophyta</taxon>
        <taxon>Bacillariophyta</taxon>
        <taxon>Bacillariophyceae</taxon>
        <taxon>Bacillariophycidae</taxon>
        <taxon>Naviculales</taxon>
        <taxon>Naviculaceae</taxon>
        <taxon>Seminavis</taxon>
    </lineage>
</organism>
<gene>
    <name evidence="3" type="ORF">SEMRO_354_G124720.1</name>
</gene>
<evidence type="ECO:0000259" key="2">
    <source>
        <dbReference type="Pfam" id="PF20710"/>
    </source>
</evidence>
<dbReference type="Proteomes" id="UP001153069">
    <property type="component" value="Unassembled WGS sequence"/>
</dbReference>
<comment type="caution">
    <text evidence="3">The sequence shown here is derived from an EMBL/GenBank/DDBJ whole genome shotgun (WGS) entry which is preliminary data.</text>
</comment>
<dbReference type="OrthoDB" id="47030at2759"/>
<name>A0A9N8HDC0_9STRA</name>
<dbReference type="AlphaFoldDB" id="A0A9N8HDC0"/>
<dbReference type="EMBL" id="CAICTM010000353">
    <property type="protein sequence ID" value="CAB9508617.1"/>
    <property type="molecule type" value="Genomic_DNA"/>
</dbReference>
<dbReference type="Pfam" id="PF20710">
    <property type="entry name" value="DUF6824"/>
    <property type="match status" value="1"/>
</dbReference>
<evidence type="ECO:0000256" key="1">
    <source>
        <dbReference type="SAM" id="MobiDB-lite"/>
    </source>
</evidence>
<proteinExistence type="predicted"/>
<protein>
    <submittedName>
        <fullName evidence="3">Nitrilase family, member 2</fullName>
    </submittedName>
</protein>
<dbReference type="InterPro" id="IPR049227">
    <property type="entry name" value="DUF6824"/>
</dbReference>
<accession>A0A9N8HDC0</accession>
<reference evidence="3" key="1">
    <citation type="submission" date="2020-06" db="EMBL/GenBank/DDBJ databases">
        <authorList>
            <consortium name="Plant Systems Biology data submission"/>
        </authorList>
    </citation>
    <scope>NUCLEOTIDE SEQUENCE</scope>
    <source>
        <strain evidence="3">D6</strain>
    </source>
</reference>
<evidence type="ECO:0000313" key="3">
    <source>
        <dbReference type="EMBL" id="CAB9508617.1"/>
    </source>
</evidence>
<sequence length="367" mass="39918">MLMSNPSSFTNANSASYPETMNLDNDPMMSKLQQFAVPLPDHLRLNSTAATSSGKGVFSDNFVPSEFHVICGRGKKVFEHCGNVRFRNIIMGHLDSYKAAPSKAQKSAVVSTIFDKLTQGEGAFVKQDTNTEGWFVVSESAAREKISQCFRDCLQDKFKLLGGASTTTVSDAKTAAKPTKHKTKRTVAKKLQVLEPPKRAMSAYPVFKKSKLGRARTFPLTMLHTAPTAPAAASNGGSTNDAFSQLLSFSKSVMPGRRRRAIPASSLTLPDPNTAGVSLNFPTSSSNMGVPLNFPVFPAMQQEVPPPPPAMPTNPFLMDDMEPLPILHDNAAARTATFEHAQHPDFEPLAFFPDIEVEDLDRNTEAV</sequence>
<evidence type="ECO:0000313" key="4">
    <source>
        <dbReference type="Proteomes" id="UP001153069"/>
    </source>
</evidence>
<feature type="region of interest" description="Disordered" evidence="1">
    <location>
        <begin position="1"/>
        <end position="21"/>
    </location>
</feature>
<keyword evidence="4" id="KW-1185">Reference proteome</keyword>
<feature type="domain" description="DUF6824" evidence="2">
    <location>
        <begin position="69"/>
        <end position="152"/>
    </location>
</feature>